<proteinExistence type="predicted"/>
<protein>
    <submittedName>
        <fullName evidence="1">Uncharacterized protein</fullName>
    </submittedName>
</protein>
<reference evidence="1 2" key="1">
    <citation type="submission" date="2023-02" db="EMBL/GenBank/DDBJ databases">
        <authorList>
            <person name="Maleckis M."/>
        </authorList>
    </citation>
    <scope>NUCLEOTIDE SEQUENCE [LARGE SCALE GENOMIC DNA]</scope>
    <source>
        <strain evidence="1 2">P8-A2</strain>
    </source>
</reference>
<evidence type="ECO:0000313" key="2">
    <source>
        <dbReference type="Proteomes" id="UP001257627"/>
    </source>
</evidence>
<comment type="caution">
    <text evidence="1">The sequence shown here is derived from an EMBL/GenBank/DDBJ whole genome shotgun (WGS) entry which is preliminary data.</text>
</comment>
<name>A0ABU3V168_9ACTN</name>
<dbReference type="Proteomes" id="UP001257627">
    <property type="component" value="Unassembled WGS sequence"/>
</dbReference>
<evidence type="ECO:0000313" key="1">
    <source>
        <dbReference type="EMBL" id="MDU8999910.1"/>
    </source>
</evidence>
<gene>
    <name evidence="1" type="ORF">PU648_47790</name>
</gene>
<organism evidence="1 2">
    <name type="scientific">Streptomyces mirabilis</name>
    <dbReference type="NCBI Taxonomy" id="68239"/>
    <lineage>
        <taxon>Bacteria</taxon>
        <taxon>Bacillati</taxon>
        <taxon>Actinomycetota</taxon>
        <taxon>Actinomycetes</taxon>
        <taxon>Kitasatosporales</taxon>
        <taxon>Streptomycetaceae</taxon>
        <taxon>Streptomyces</taxon>
    </lineage>
</organism>
<accession>A0ABU3V168</accession>
<dbReference type="RefSeq" id="WP_266937603.1">
    <property type="nucleotide sequence ID" value="NZ_CP107955.1"/>
</dbReference>
<sequence length="180" mass="20898">MSTGADHEELGLGLSTWPIERLQAFTTDADRRQLEAVRIVAQQHAYYDSEQPQEVRRQWAKLSLLANRRMPGDDPGNPSCEVQQDFMLRMWVIDHLGPDDKDPDWSPERLASDTLDALALTLPQARALTSSWRELPIEQIRELRRHKNLTAHLERLMNRLRPGPTRDQLLLWAEARRHLP</sequence>
<keyword evidence="2" id="KW-1185">Reference proteome</keyword>
<dbReference type="EMBL" id="JARAKF010000001">
    <property type="protein sequence ID" value="MDU8999910.1"/>
    <property type="molecule type" value="Genomic_DNA"/>
</dbReference>